<evidence type="ECO:0000313" key="1">
    <source>
        <dbReference type="EMBL" id="WJZ88145.1"/>
    </source>
</evidence>
<sequence>MMSWRNRILEFMAKDVVSRVIQKCSLLLIQEPAALVGVEEQLQFIEKDLKSTRIHGHYSFIKELMEIAYDVEDVMDDLILKQAVQEKKKGFLRRGLGLGKAGNLLQNFHHFLLAEGVKSSHGFFFVQDLLVGGVVTAIYSERHLHCLSLKPALRFVAILSSPSGSWMMRGTTNSAFVSGSTLGRSKSVSKSGIVLAAEATAKEVETDEDAETGVGAFLAA</sequence>
<evidence type="ECO:0000313" key="2">
    <source>
        <dbReference type="Proteomes" id="UP001227230"/>
    </source>
</evidence>
<proteinExistence type="predicted"/>
<gene>
    <name evidence="1" type="ORF">VitviT2T_007474</name>
</gene>
<dbReference type="Proteomes" id="UP001227230">
    <property type="component" value="Chromosome 5"/>
</dbReference>
<reference evidence="1 2" key="1">
    <citation type="journal article" date="2023" name="Hortic Res">
        <title>The complete reference genome for grapevine (Vitis vinifera L.) genetics and breeding.</title>
        <authorList>
            <person name="Shi X."/>
            <person name="Cao S."/>
            <person name="Wang X."/>
            <person name="Huang S."/>
            <person name="Wang Y."/>
            <person name="Liu Z."/>
            <person name="Liu W."/>
            <person name="Leng X."/>
            <person name="Peng Y."/>
            <person name="Wang N."/>
            <person name="Wang Y."/>
            <person name="Ma Z."/>
            <person name="Xu X."/>
            <person name="Zhang F."/>
            <person name="Xue H."/>
            <person name="Zhong H."/>
            <person name="Wang Y."/>
            <person name="Zhang K."/>
            <person name="Velt A."/>
            <person name="Avia K."/>
            <person name="Holtgrawe D."/>
            <person name="Grimplet J."/>
            <person name="Matus J.T."/>
            <person name="Ware D."/>
            <person name="Wu X."/>
            <person name="Wang H."/>
            <person name="Liu C."/>
            <person name="Fang Y."/>
            <person name="Rustenholz C."/>
            <person name="Cheng Z."/>
            <person name="Xiao H."/>
            <person name="Zhou Y."/>
        </authorList>
    </citation>
    <scope>NUCLEOTIDE SEQUENCE [LARGE SCALE GENOMIC DNA]</scope>
    <source>
        <strain evidence="2">cv. Pinot noir / PN40024</strain>
        <tissue evidence="1">Leaf</tissue>
    </source>
</reference>
<organism evidence="1 2">
    <name type="scientific">Vitis vinifera</name>
    <name type="common">Grape</name>
    <dbReference type="NCBI Taxonomy" id="29760"/>
    <lineage>
        <taxon>Eukaryota</taxon>
        <taxon>Viridiplantae</taxon>
        <taxon>Streptophyta</taxon>
        <taxon>Embryophyta</taxon>
        <taxon>Tracheophyta</taxon>
        <taxon>Spermatophyta</taxon>
        <taxon>Magnoliopsida</taxon>
        <taxon>eudicotyledons</taxon>
        <taxon>Gunneridae</taxon>
        <taxon>Pentapetalae</taxon>
        <taxon>rosids</taxon>
        <taxon>Vitales</taxon>
        <taxon>Vitaceae</taxon>
        <taxon>Viteae</taxon>
        <taxon>Vitis</taxon>
    </lineage>
</organism>
<accession>A0ABY9C1P4</accession>
<keyword evidence="2" id="KW-1185">Reference proteome</keyword>
<dbReference type="EMBL" id="CP126652">
    <property type="protein sequence ID" value="WJZ88145.1"/>
    <property type="molecule type" value="Genomic_DNA"/>
</dbReference>
<evidence type="ECO:0008006" key="3">
    <source>
        <dbReference type="Google" id="ProtNLM"/>
    </source>
</evidence>
<name>A0ABY9C1P4_VITVI</name>
<protein>
    <recommendedName>
        <fullName evidence="3">Rx N-terminal domain-containing protein</fullName>
    </recommendedName>
</protein>